<dbReference type="EMBL" id="OZ034821">
    <property type="protein sequence ID" value="CAL1407204.1"/>
    <property type="molecule type" value="Genomic_DNA"/>
</dbReference>
<sequence length="115" mass="12623">MEKTQRKSSLLVCALADCLVVSPVAVYSSCQGERSGGGLPRTFAEAYRWWDFRVTTELSQLIRPTVGVPNITGEAGNLAPLLWNQWEKWMATPLRTVLHAPTVAEKKPRAAAGVI</sequence>
<feature type="chain" id="PRO_5043685193" evidence="1">
    <location>
        <begin position="26"/>
        <end position="115"/>
    </location>
</feature>
<gene>
    <name evidence="2" type="ORF">LTRI10_LOCUS46884</name>
</gene>
<reference evidence="2 3" key="1">
    <citation type="submission" date="2024-04" db="EMBL/GenBank/DDBJ databases">
        <authorList>
            <person name="Fracassetti M."/>
        </authorList>
    </citation>
    <scope>NUCLEOTIDE SEQUENCE [LARGE SCALE GENOMIC DNA]</scope>
</reference>
<evidence type="ECO:0000313" key="2">
    <source>
        <dbReference type="EMBL" id="CAL1407204.1"/>
    </source>
</evidence>
<evidence type="ECO:0000313" key="3">
    <source>
        <dbReference type="Proteomes" id="UP001497516"/>
    </source>
</evidence>
<dbReference type="AlphaFoldDB" id="A0AAV2G979"/>
<evidence type="ECO:0000256" key="1">
    <source>
        <dbReference type="SAM" id="SignalP"/>
    </source>
</evidence>
<organism evidence="2 3">
    <name type="scientific">Linum trigynum</name>
    <dbReference type="NCBI Taxonomy" id="586398"/>
    <lineage>
        <taxon>Eukaryota</taxon>
        <taxon>Viridiplantae</taxon>
        <taxon>Streptophyta</taxon>
        <taxon>Embryophyta</taxon>
        <taxon>Tracheophyta</taxon>
        <taxon>Spermatophyta</taxon>
        <taxon>Magnoliopsida</taxon>
        <taxon>eudicotyledons</taxon>
        <taxon>Gunneridae</taxon>
        <taxon>Pentapetalae</taxon>
        <taxon>rosids</taxon>
        <taxon>fabids</taxon>
        <taxon>Malpighiales</taxon>
        <taxon>Linaceae</taxon>
        <taxon>Linum</taxon>
    </lineage>
</organism>
<keyword evidence="3" id="KW-1185">Reference proteome</keyword>
<dbReference type="Proteomes" id="UP001497516">
    <property type="component" value="Chromosome 8"/>
</dbReference>
<accession>A0AAV2G979</accession>
<proteinExistence type="predicted"/>
<keyword evidence="1" id="KW-0732">Signal</keyword>
<protein>
    <submittedName>
        <fullName evidence="2">Uncharacterized protein</fullName>
    </submittedName>
</protein>
<feature type="signal peptide" evidence="1">
    <location>
        <begin position="1"/>
        <end position="25"/>
    </location>
</feature>
<name>A0AAV2G979_9ROSI</name>